<dbReference type="Proteomes" id="UP001523566">
    <property type="component" value="Unassembled WGS sequence"/>
</dbReference>
<sequence>MRMKLFSKQNDIVKEYIKKNKLLIKNDRVVIGLSGGPDSICLFSVLLELRKELNLTLVAVHINHGIREEAGEDEKFVKILCEENQVLFKVFHEDVKKYQRKEKLSEEEAGRILRKKNFQKICEEEGCNKIALGHHKNDNAETLLFNLARGTGLKGMGGMKPMEGKYIRPLLCLEKKEILDYLDKKNLFYCEDRTNHTDDYTRNKIRNHIMNYMEEEINVKAVAHIAGTMEKIQKTNDFLEELTNQYMEKVEKNDRGLFVTEDFFNHLPEVMKEHVLYESLVQVCGEKKDITSFHVYQLEELFAKKVGRKIDLPYGVEAQREYKGILVGKPQKVKAAEEPVPNISMRTFSREDAGTEFPGSHYTKWFDYDIIKNKIEIRHRKQGDKIALYKDKSSKKLKDYFINEKIPREERDKLWLICDGEEVMWILGNRQSKAYQINENTKKVLEITVK</sequence>
<evidence type="ECO:0000256" key="1">
    <source>
        <dbReference type="ARBA" id="ARBA00004496"/>
    </source>
</evidence>
<evidence type="ECO:0000256" key="5">
    <source>
        <dbReference type="ARBA" id="ARBA00022741"/>
    </source>
</evidence>
<keyword evidence="3 8" id="KW-0436">Ligase</keyword>
<dbReference type="EMBL" id="JAMZFW010000011">
    <property type="protein sequence ID" value="MCP1102571.1"/>
    <property type="molecule type" value="Genomic_DNA"/>
</dbReference>
<name>A0ABT1E9R3_9FIRM</name>
<reference evidence="10 11" key="1">
    <citation type="journal article" date="2022" name="Genome Biol. Evol.">
        <title>Host diet, physiology and behaviors set the stage for Lachnospiraceae cladogenesis.</title>
        <authorList>
            <person name="Vera-Ponce De Leon A."/>
            <person name="Schneider M."/>
            <person name="Jahnes B.C."/>
            <person name="Sadowski V."/>
            <person name="Camuy-Velez L.A."/>
            <person name="Duan J."/>
            <person name="Sabree Z.L."/>
        </authorList>
    </citation>
    <scope>NUCLEOTIDE SEQUENCE [LARGE SCALE GENOMIC DNA]</scope>
    <source>
        <strain evidence="10 11">PAL113</strain>
    </source>
</reference>
<dbReference type="Pfam" id="PF11734">
    <property type="entry name" value="TilS_C"/>
    <property type="match status" value="1"/>
</dbReference>
<dbReference type="InterPro" id="IPR011063">
    <property type="entry name" value="TilS/TtcA_N"/>
</dbReference>
<dbReference type="InterPro" id="IPR014729">
    <property type="entry name" value="Rossmann-like_a/b/a_fold"/>
</dbReference>
<dbReference type="InterPro" id="IPR020825">
    <property type="entry name" value="Phe-tRNA_synthase-like_B3/B4"/>
</dbReference>
<dbReference type="SMART" id="SM00977">
    <property type="entry name" value="TilS_C"/>
    <property type="match status" value="1"/>
</dbReference>
<evidence type="ECO:0000256" key="2">
    <source>
        <dbReference type="ARBA" id="ARBA00022490"/>
    </source>
</evidence>
<dbReference type="GO" id="GO:0032267">
    <property type="term" value="F:tRNA(Ile)-lysidine synthase activity"/>
    <property type="evidence" value="ECO:0007669"/>
    <property type="project" value="UniProtKB-EC"/>
</dbReference>
<dbReference type="InterPro" id="IPR012796">
    <property type="entry name" value="Lysidine-tRNA-synth_C"/>
</dbReference>
<dbReference type="Gene3D" id="3.40.50.620">
    <property type="entry name" value="HUPs"/>
    <property type="match status" value="1"/>
</dbReference>
<keyword evidence="4 8" id="KW-0819">tRNA processing</keyword>
<feature type="domain" description="Lysidine-tRNA(Ile) synthetase C-terminal" evidence="9">
    <location>
        <begin position="375"/>
        <end position="447"/>
    </location>
</feature>
<dbReference type="EC" id="6.3.4.19" evidence="8"/>
<keyword evidence="5 8" id="KW-0547">Nucleotide-binding</keyword>
<comment type="caution">
    <text evidence="10">The sequence shown here is derived from an EMBL/GenBank/DDBJ whole genome shotgun (WGS) entry which is preliminary data.</text>
</comment>
<keyword evidence="6 8" id="KW-0067">ATP-binding</keyword>
<dbReference type="Pfam" id="PF01171">
    <property type="entry name" value="ATP_bind_3"/>
    <property type="match status" value="1"/>
</dbReference>
<evidence type="ECO:0000256" key="7">
    <source>
        <dbReference type="ARBA" id="ARBA00048539"/>
    </source>
</evidence>
<comment type="function">
    <text evidence="8">Ligates lysine onto the cytidine present at position 34 of the AUA codon-specific tRNA(Ile) that contains the anticodon CAU, in an ATP-dependent manner. Cytidine is converted to lysidine, thus changing the amino acid specificity of the tRNA from methionine to isoleucine.</text>
</comment>
<comment type="similarity">
    <text evidence="8">Belongs to the tRNA(Ile)-lysidine synthase family.</text>
</comment>
<evidence type="ECO:0000256" key="8">
    <source>
        <dbReference type="HAMAP-Rule" id="MF_01161"/>
    </source>
</evidence>
<evidence type="ECO:0000313" key="11">
    <source>
        <dbReference type="Proteomes" id="UP001523566"/>
    </source>
</evidence>
<dbReference type="SUPFAM" id="SSF82829">
    <property type="entry name" value="MesJ substrate recognition domain-like"/>
    <property type="match status" value="1"/>
</dbReference>
<keyword evidence="2 8" id="KW-0963">Cytoplasm</keyword>
<proteinExistence type="inferred from homology"/>
<protein>
    <recommendedName>
        <fullName evidence="8">tRNA(Ile)-lysidine synthase</fullName>
        <ecNumber evidence="8">6.3.4.19</ecNumber>
    </recommendedName>
    <alternativeName>
        <fullName evidence="8">tRNA(Ile)-2-lysyl-cytidine synthase</fullName>
    </alternativeName>
    <alternativeName>
        <fullName evidence="8">tRNA(Ile)-lysidine synthetase</fullName>
    </alternativeName>
</protein>
<dbReference type="InterPro" id="IPR012795">
    <property type="entry name" value="tRNA_Ile_lys_synt_N"/>
</dbReference>
<dbReference type="SUPFAM" id="SSF56037">
    <property type="entry name" value="PheT/TilS domain"/>
    <property type="match status" value="1"/>
</dbReference>
<comment type="domain">
    <text evidence="8">The N-terminal region contains the highly conserved SGGXDS motif, predicted to be a P-loop motif involved in ATP binding.</text>
</comment>
<dbReference type="RefSeq" id="WP_262066356.1">
    <property type="nucleotide sequence ID" value="NZ_JAMXOD010000011.1"/>
</dbReference>
<gene>
    <name evidence="8 10" type="primary">tilS</name>
    <name evidence="10" type="ORF">NK125_09110</name>
</gene>
<dbReference type="PANTHER" id="PTHR43033">
    <property type="entry name" value="TRNA(ILE)-LYSIDINE SYNTHASE-RELATED"/>
    <property type="match status" value="1"/>
</dbReference>
<dbReference type="NCBIfam" id="TIGR02432">
    <property type="entry name" value="lysidine_TilS_N"/>
    <property type="match status" value="1"/>
</dbReference>
<evidence type="ECO:0000313" key="10">
    <source>
        <dbReference type="EMBL" id="MCP1102571.1"/>
    </source>
</evidence>
<accession>A0ABT1E9R3</accession>
<dbReference type="InterPro" id="IPR012094">
    <property type="entry name" value="tRNA_Ile_lys_synt"/>
</dbReference>
<dbReference type="SUPFAM" id="SSF52402">
    <property type="entry name" value="Adenine nucleotide alpha hydrolases-like"/>
    <property type="match status" value="1"/>
</dbReference>
<comment type="catalytic activity">
    <reaction evidence="7 8">
        <text>cytidine(34) in tRNA(Ile2) + L-lysine + ATP = lysidine(34) in tRNA(Ile2) + AMP + diphosphate + H(+)</text>
        <dbReference type="Rhea" id="RHEA:43744"/>
        <dbReference type="Rhea" id="RHEA-COMP:10625"/>
        <dbReference type="Rhea" id="RHEA-COMP:10670"/>
        <dbReference type="ChEBI" id="CHEBI:15378"/>
        <dbReference type="ChEBI" id="CHEBI:30616"/>
        <dbReference type="ChEBI" id="CHEBI:32551"/>
        <dbReference type="ChEBI" id="CHEBI:33019"/>
        <dbReference type="ChEBI" id="CHEBI:82748"/>
        <dbReference type="ChEBI" id="CHEBI:83665"/>
        <dbReference type="ChEBI" id="CHEBI:456215"/>
        <dbReference type="EC" id="6.3.4.19"/>
    </reaction>
</comment>
<dbReference type="CDD" id="cd01992">
    <property type="entry name" value="TilS_N"/>
    <property type="match status" value="1"/>
</dbReference>
<feature type="binding site" evidence="8">
    <location>
        <begin position="34"/>
        <end position="39"/>
    </location>
    <ligand>
        <name>ATP</name>
        <dbReference type="ChEBI" id="CHEBI:30616"/>
    </ligand>
</feature>
<dbReference type="NCBIfam" id="TIGR02433">
    <property type="entry name" value="lysidine_TilS_C"/>
    <property type="match status" value="1"/>
</dbReference>
<evidence type="ECO:0000256" key="3">
    <source>
        <dbReference type="ARBA" id="ARBA00022598"/>
    </source>
</evidence>
<evidence type="ECO:0000256" key="4">
    <source>
        <dbReference type="ARBA" id="ARBA00022694"/>
    </source>
</evidence>
<dbReference type="HAMAP" id="MF_01161">
    <property type="entry name" value="tRNA_Ile_lys_synt"/>
    <property type="match status" value="1"/>
</dbReference>
<dbReference type="PANTHER" id="PTHR43033:SF1">
    <property type="entry name" value="TRNA(ILE)-LYSIDINE SYNTHASE-RELATED"/>
    <property type="match status" value="1"/>
</dbReference>
<evidence type="ECO:0000256" key="6">
    <source>
        <dbReference type="ARBA" id="ARBA00022840"/>
    </source>
</evidence>
<keyword evidence="11" id="KW-1185">Reference proteome</keyword>
<organism evidence="10 11">
    <name type="scientific">Aequitasia blattaphilus</name>
    <dbReference type="NCBI Taxonomy" id="2949332"/>
    <lineage>
        <taxon>Bacteria</taxon>
        <taxon>Bacillati</taxon>
        <taxon>Bacillota</taxon>
        <taxon>Clostridia</taxon>
        <taxon>Lachnospirales</taxon>
        <taxon>Lachnospiraceae</taxon>
        <taxon>Aequitasia</taxon>
    </lineage>
</organism>
<dbReference type="Gene3D" id="3.50.40.10">
    <property type="entry name" value="Phenylalanyl-trna Synthetase, Chain B, domain 3"/>
    <property type="match status" value="1"/>
</dbReference>
<evidence type="ECO:0000259" key="9">
    <source>
        <dbReference type="SMART" id="SM00977"/>
    </source>
</evidence>
<comment type="subcellular location">
    <subcellularLocation>
        <location evidence="1 8">Cytoplasm</location>
    </subcellularLocation>
</comment>